<sequence>MADTMVWAGQPSVEESELGTAQSKTRRGWAGPIALIAGLLGALFAVAVPLLPVRVDAATLTWPQVGSARSIEAPLISYAPLTFDATLPCTAINQLSAKGGTLAATGPDGAPDLERYGFVARVRAGADTPARLDVVLRNQALLSVPVAELVSGCELTVHADNASATATLVGFEAPGFPVVLNGDYRPQMVGIFSDLAAADGARVTAELDTRFSSTPTPVKRAAIWLAVLCTIVALVALYRLDRLDGRRVRRFLPQRWWTFTLLDAVVLGTMVVWYLIGSTTSDDGYQFGMARASGVAGYMANYFAYFGVPENPVGTPYYDLIRIMTEISTASPWVRLPALCCGVLMWLLLSREVATRLGVTVRRNRVAMWTGALGFLTIWLAYDNGLRPEPPVALGLLLTWCLVERAIATRRLLPAGFAILVAAFACTAGPSGVICIAALLAGLRPVARIVMDRTGTRGSLRARVVGYAVLLAPLLAAGIVALAIMFADQPLAAMFEMKRIHHIVGPDVEWFNDYLRYQYLFQGETDGSVGRRIGVLAMFAGLIVCVIVLLRKGGRIPLLAAAPTRRILGVTVGALLLIMVTPTKWTHHFGVYAGVAGAVAMVTAMAVAPRVLRAPRYRALFAAVVAFLLALVFSGPNKWWYVSSYGIPWWDKPPVIAGIELNKLFLLAAAALLAVAAWWHVRAPEPGTPHRVSRLAWRVSVLPPLTIALALLVVWDVGSFAKAAVAQGPAFSLARSNIEALTGKTAGLAGHVLVETDPNAGMLRPLTGDAVSTLSGTGTGFTGAGVAADLRPDDDSSPTGSIADALSSKSASENTAGTATAALPFGLNPATTPVLGSYGSGDAGPADLTTGWYRLPEPGDRNGIIALTAAGRIRSVDADGIVTPGQTLEIEYGATDSETTAQPMGKVAPIDIGPAPSWRNLRVPFSEIPAGADVIRIVAVDRDRNPKQWLAVTPPRVPQTRTLNDVVGSQVPVLTDWMVGLQFPNQRPYDHRDNIAEVPAYRILPDRPGAEITTLWQSHDGGGPLGWSNMLLRPRTLATYLDQDWRRDWGELQQLVRIDPKADPAKPEITQQDHSGIWTPGHINTAY</sequence>
<dbReference type="Gene3D" id="3.40.190.160">
    <property type="match status" value="1"/>
</dbReference>
<evidence type="ECO:0000256" key="8">
    <source>
        <dbReference type="ARBA" id="ARBA00022989"/>
    </source>
</evidence>
<dbReference type="Proteomes" id="UP001432062">
    <property type="component" value="Chromosome"/>
</dbReference>
<keyword evidence="7 12" id="KW-0812">Transmembrane</keyword>
<dbReference type="InterPro" id="IPR032731">
    <property type="entry name" value="Arabino_trans_C"/>
</dbReference>
<feature type="transmembrane region" description="Helical" evidence="12">
    <location>
        <begin position="464"/>
        <end position="487"/>
    </location>
</feature>
<feature type="domain" description="Arabinosyltransferase C-terminal" evidence="14">
    <location>
        <begin position="718"/>
        <end position="1084"/>
    </location>
</feature>
<dbReference type="Pfam" id="PF17689">
    <property type="entry name" value="Arabino_trans_N"/>
    <property type="match status" value="1"/>
</dbReference>
<reference evidence="16" key="1">
    <citation type="submission" date="2022-10" db="EMBL/GenBank/DDBJ databases">
        <title>The complete genomes of actinobacterial strains from the NBC collection.</title>
        <authorList>
            <person name="Joergensen T.S."/>
            <person name="Alvarez Arevalo M."/>
            <person name="Sterndorff E.B."/>
            <person name="Faurdal D."/>
            <person name="Vuksanovic O."/>
            <person name="Mourched A.-S."/>
            <person name="Charusanti P."/>
            <person name="Shaw S."/>
            <person name="Blin K."/>
            <person name="Weber T."/>
        </authorList>
    </citation>
    <scope>NUCLEOTIDE SEQUENCE</scope>
    <source>
        <strain evidence="16">NBC_01482</strain>
    </source>
</reference>
<comment type="subcellular location">
    <subcellularLocation>
        <location evidence="2">Cell membrane</location>
        <topology evidence="2">Multi-pass membrane protein</topology>
    </subcellularLocation>
</comment>
<dbReference type="Pfam" id="PF04602">
    <property type="entry name" value="Arabinose_trans"/>
    <property type="match status" value="1"/>
</dbReference>
<organism evidence="16 17">
    <name type="scientific">Nocardia vinacea</name>
    <dbReference type="NCBI Taxonomy" id="96468"/>
    <lineage>
        <taxon>Bacteria</taxon>
        <taxon>Bacillati</taxon>
        <taxon>Actinomycetota</taxon>
        <taxon>Actinomycetes</taxon>
        <taxon>Mycobacteriales</taxon>
        <taxon>Nocardiaceae</taxon>
        <taxon>Nocardia</taxon>
    </lineage>
</organism>
<name>A0ABZ1YKG8_9NOCA</name>
<evidence type="ECO:0000256" key="10">
    <source>
        <dbReference type="ARBA" id="ARBA00023316"/>
    </source>
</evidence>
<keyword evidence="6" id="KW-0808">Transferase</keyword>
<evidence type="ECO:0000256" key="3">
    <source>
        <dbReference type="ARBA" id="ARBA00008195"/>
    </source>
</evidence>
<gene>
    <name evidence="16" type="ORF">OG563_31495</name>
</gene>
<evidence type="ECO:0000256" key="9">
    <source>
        <dbReference type="ARBA" id="ARBA00023136"/>
    </source>
</evidence>
<dbReference type="InterPro" id="IPR040920">
    <property type="entry name" value="Arabino_trans_N"/>
</dbReference>
<keyword evidence="5" id="KW-0328">Glycosyltransferase</keyword>
<feature type="transmembrane region" description="Helical" evidence="12">
    <location>
        <begin position="563"/>
        <end position="583"/>
    </location>
</feature>
<feature type="transmembrane region" description="Helical" evidence="12">
    <location>
        <begin position="533"/>
        <end position="551"/>
    </location>
</feature>
<accession>A0ABZ1YKG8</accession>
<keyword evidence="17" id="KW-1185">Reference proteome</keyword>
<dbReference type="EMBL" id="CP109441">
    <property type="protein sequence ID" value="WUV43722.1"/>
    <property type="molecule type" value="Genomic_DNA"/>
</dbReference>
<evidence type="ECO:0000256" key="5">
    <source>
        <dbReference type="ARBA" id="ARBA00022676"/>
    </source>
</evidence>
<comment type="similarity">
    <text evidence="3">Belongs to the emb family.</text>
</comment>
<dbReference type="InterPro" id="IPR027451">
    <property type="entry name" value="EmbABC_dom1"/>
</dbReference>
<keyword evidence="10" id="KW-0961">Cell wall biogenesis/degradation</keyword>
<feature type="transmembrane region" description="Helical" evidence="12">
    <location>
        <begin position="29"/>
        <end position="51"/>
    </location>
</feature>
<feature type="transmembrane region" description="Helical" evidence="12">
    <location>
        <begin position="589"/>
        <end position="608"/>
    </location>
</feature>
<keyword evidence="8 12" id="KW-1133">Transmembrane helix</keyword>
<dbReference type="Gene3D" id="2.60.120.610">
    <property type="entry name" value="arabinofuranosyltransferase like domain"/>
    <property type="match status" value="1"/>
</dbReference>
<feature type="transmembrane region" description="Helical" evidence="12">
    <location>
        <begin position="661"/>
        <end position="683"/>
    </location>
</feature>
<proteinExistence type="inferred from homology"/>
<evidence type="ECO:0000256" key="6">
    <source>
        <dbReference type="ARBA" id="ARBA00022679"/>
    </source>
</evidence>
<feature type="transmembrane region" description="Helical" evidence="12">
    <location>
        <begin position="221"/>
        <end position="240"/>
    </location>
</feature>
<evidence type="ECO:0000256" key="1">
    <source>
        <dbReference type="ARBA" id="ARBA00003001"/>
    </source>
</evidence>
<evidence type="ECO:0000256" key="2">
    <source>
        <dbReference type="ARBA" id="ARBA00004651"/>
    </source>
</evidence>
<feature type="region of interest" description="Disordered" evidence="11">
    <location>
        <begin position="1064"/>
        <end position="1087"/>
    </location>
</feature>
<feature type="transmembrane region" description="Helical" evidence="12">
    <location>
        <begin position="256"/>
        <end position="276"/>
    </location>
</feature>
<dbReference type="InterPro" id="IPR007680">
    <property type="entry name" value="Arabino_trans_central"/>
</dbReference>
<evidence type="ECO:0000313" key="17">
    <source>
        <dbReference type="Proteomes" id="UP001432062"/>
    </source>
</evidence>
<protein>
    <submittedName>
        <fullName evidence="16">Arabinosyltransferase domain-containing protein</fullName>
    </submittedName>
</protein>
<dbReference type="InterPro" id="IPR042486">
    <property type="entry name" value="Arabino_trans_C_2"/>
</dbReference>
<feature type="transmembrane region" description="Helical" evidence="12">
    <location>
        <begin position="620"/>
        <end position="641"/>
    </location>
</feature>
<evidence type="ECO:0000259" key="15">
    <source>
        <dbReference type="Pfam" id="PF17689"/>
    </source>
</evidence>
<evidence type="ECO:0000256" key="11">
    <source>
        <dbReference type="SAM" id="MobiDB-lite"/>
    </source>
</evidence>
<feature type="region of interest" description="Disordered" evidence="11">
    <location>
        <begin position="1"/>
        <end position="22"/>
    </location>
</feature>
<evidence type="ECO:0000313" key="16">
    <source>
        <dbReference type="EMBL" id="WUV43722.1"/>
    </source>
</evidence>
<evidence type="ECO:0000259" key="13">
    <source>
        <dbReference type="Pfam" id="PF04602"/>
    </source>
</evidence>
<evidence type="ECO:0000256" key="7">
    <source>
        <dbReference type="ARBA" id="ARBA00022692"/>
    </source>
</evidence>
<comment type="function">
    <text evidence="1">Arabinosyl transferase responsible for the polymerization of arabinose into the arabinan of arabinogalactan.</text>
</comment>
<dbReference type="Pfam" id="PF14896">
    <property type="entry name" value="Arabino_trans_C"/>
    <property type="match status" value="1"/>
</dbReference>
<evidence type="ECO:0000256" key="12">
    <source>
        <dbReference type="SAM" id="Phobius"/>
    </source>
</evidence>
<feature type="transmembrane region" description="Helical" evidence="12">
    <location>
        <begin position="366"/>
        <end position="382"/>
    </location>
</feature>
<dbReference type="Gene3D" id="2.60.120.940">
    <property type="entry name" value="EmbC, C-terminal domain, subdomain 2"/>
    <property type="match status" value="1"/>
</dbReference>
<keyword evidence="9 12" id="KW-0472">Membrane</keyword>
<feature type="domain" description="Arabinofuranosyltransferase central" evidence="13">
    <location>
        <begin position="214"/>
        <end position="682"/>
    </location>
</feature>
<feature type="transmembrane region" description="Helical" evidence="12">
    <location>
        <begin position="695"/>
        <end position="715"/>
    </location>
</feature>
<feature type="region of interest" description="Disordered" evidence="11">
    <location>
        <begin position="789"/>
        <end position="811"/>
    </location>
</feature>
<feature type="domain" description="Arabinosyltransferas concanavalin like" evidence="15">
    <location>
        <begin position="56"/>
        <end position="210"/>
    </location>
</feature>
<keyword evidence="4" id="KW-1003">Cell membrane</keyword>
<evidence type="ECO:0000256" key="4">
    <source>
        <dbReference type="ARBA" id="ARBA00022475"/>
    </source>
</evidence>
<evidence type="ECO:0000259" key="14">
    <source>
        <dbReference type="Pfam" id="PF14896"/>
    </source>
</evidence>
<feature type="transmembrane region" description="Helical" evidence="12">
    <location>
        <begin position="417"/>
        <end position="443"/>
    </location>
</feature>